<organism evidence="1 2">
    <name type="scientific">Candidatus Megaera venefica</name>
    <dbReference type="NCBI Taxonomy" id="2055910"/>
    <lineage>
        <taxon>Bacteria</taxon>
        <taxon>Pseudomonadati</taxon>
        <taxon>Pseudomonadota</taxon>
        <taxon>Alphaproteobacteria</taxon>
        <taxon>Rickettsiales</taxon>
        <taxon>Rickettsiaceae</taxon>
        <taxon>Candidatus Megaera</taxon>
    </lineage>
</organism>
<evidence type="ECO:0000313" key="2">
    <source>
        <dbReference type="Proteomes" id="UP001291687"/>
    </source>
</evidence>
<proteinExistence type="predicted"/>
<sequence>MQIQAYMIGVVLNLKRLVQASTGYHYYYWIFSYSVSIKLIKPLQILKVT</sequence>
<evidence type="ECO:0000313" key="1">
    <source>
        <dbReference type="EMBL" id="MEA0971507.1"/>
    </source>
</evidence>
<dbReference type="Proteomes" id="UP001291687">
    <property type="component" value="Unassembled WGS sequence"/>
</dbReference>
<comment type="caution">
    <text evidence="1">The sequence shown here is derived from an EMBL/GenBank/DDBJ whole genome shotgun (WGS) entry which is preliminary data.</text>
</comment>
<gene>
    <name evidence="1" type="ORF">Megvenef_01487</name>
</gene>
<keyword evidence="2" id="KW-1185">Reference proteome</keyword>
<name>A0ABU5NEA7_9RICK</name>
<dbReference type="EMBL" id="JARJFB010000157">
    <property type="protein sequence ID" value="MEA0971507.1"/>
    <property type="molecule type" value="Genomic_DNA"/>
</dbReference>
<reference evidence="1 2" key="1">
    <citation type="submission" date="2023-03" db="EMBL/GenBank/DDBJ databases">
        <title>Host association and intracellularity evolved multiple times independently in the Rickettsiales.</title>
        <authorList>
            <person name="Castelli M."/>
            <person name="Nardi T."/>
            <person name="Gammuto L."/>
            <person name="Bellinzona G."/>
            <person name="Sabaneyeva E."/>
            <person name="Potekhin A."/>
            <person name="Serra V."/>
            <person name="Petroni G."/>
            <person name="Sassera D."/>
        </authorList>
    </citation>
    <scope>NUCLEOTIDE SEQUENCE [LARGE SCALE GENOMIC DNA]</scope>
    <source>
        <strain evidence="1 2">Sr 2-6</strain>
    </source>
</reference>
<protein>
    <submittedName>
        <fullName evidence="1">Uncharacterized protein</fullName>
    </submittedName>
</protein>
<accession>A0ABU5NEA7</accession>